<proteinExistence type="predicted"/>
<evidence type="ECO:0000313" key="1">
    <source>
        <dbReference type="EMBL" id="GBP38594.1"/>
    </source>
</evidence>
<name>A0A4C1VL50_EUMVA</name>
<comment type="caution">
    <text evidence="1">The sequence shown here is derived from an EMBL/GenBank/DDBJ whole genome shotgun (WGS) entry which is preliminary data.</text>
</comment>
<keyword evidence="2" id="KW-1185">Reference proteome</keyword>
<dbReference type="EMBL" id="BGZK01000351">
    <property type="protein sequence ID" value="GBP38594.1"/>
    <property type="molecule type" value="Genomic_DNA"/>
</dbReference>
<accession>A0A4C1VL50</accession>
<evidence type="ECO:0000313" key="2">
    <source>
        <dbReference type="Proteomes" id="UP000299102"/>
    </source>
</evidence>
<dbReference type="AlphaFoldDB" id="A0A4C1VL50"/>
<reference evidence="1 2" key="1">
    <citation type="journal article" date="2019" name="Commun. Biol.">
        <title>The bagworm genome reveals a unique fibroin gene that provides high tensile strength.</title>
        <authorList>
            <person name="Kono N."/>
            <person name="Nakamura H."/>
            <person name="Ohtoshi R."/>
            <person name="Tomita M."/>
            <person name="Numata K."/>
            <person name="Arakawa K."/>
        </authorList>
    </citation>
    <scope>NUCLEOTIDE SEQUENCE [LARGE SCALE GENOMIC DNA]</scope>
</reference>
<dbReference type="Proteomes" id="UP000299102">
    <property type="component" value="Unassembled WGS sequence"/>
</dbReference>
<protein>
    <submittedName>
        <fullName evidence="1">Uncharacterized protein</fullName>
    </submittedName>
</protein>
<gene>
    <name evidence="1" type="ORF">EVAR_96196_1</name>
</gene>
<organism evidence="1 2">
    <name type="scientific">Eumeta variegata</name>
    <name type="common">Bagworm moth</name>
    <name type="synonym">Eumeta japonica</name>
    <dbReference type="NCBI Taxonomy" id="151549"/>
    <lineage>
        <taxon>Eukaryota</taxon>
        <taxon>Metazoa</taxon>
        <taxon>Ecdysozoa</taxon>
        <taxon>Arthropoda</taxon>
        <taxon>Hexapoda</taxon>
        <taxon>Insecta</taxon>
        <taxon>Pterygota</taxon>
        <taxon>Neoptera</taxon>
        <taxon>Endopterygota</taxon>
        <taxon>Lepidoptera</taxon>
        <taxon>Glossata</taxon>
        <taxon>Ditrysia</taxon>
        <taxon>Tineoidea</taxon>
        <taxon>Psychidae</taxon>
        <taxon>Oiketicinae</taxon>
        <taxon>Eumeta</taxon>
    </lineage>
</organism>
<sequence>MLDIYTSSESHPNEGYVICFTTTTSDASRYTQTRDARLLRCGYSFPRNGVGRHSFLFNRKAINATRPLFTKPGKLTGPARAHDITPTDELVITNGGRRLRPRALRVFFYFCCARLSPI</sequence>